<dbReference type="GO" id="GO:0016433">
    <property type="term" value="F:rRNA (adenine) methyltransferase activity"/>
    <property type="evidence" value="ECO:0007669"/>
    <property type="project" value="TreeGrafter"/>
</dbReference>
<keyword evidence="2" id="KW-0808">Transferase</keyword>
<dbReference type="EMBL" id="GECU01004540">
    <property type="protein sequence ID" value="JAT03167.1"/>
    <property type="molecule type" value="Transcribed_RNA"/>
</dbReference>
<dbReference type="InterPro" id="IPR007823">
    <property type="entry name" value="RRP8"/>
</dbReference>
<name>A0A1B6JVF1_9HEMI</name>
<dbReference type="EC" id="2.1.1.-" evidence="2"/>
<dbReference type="InterPro" id="IPR029063">
    <property type="entry name" value="SAM-dependent_MTases_sf"/>
</dbReference>
<comment type="similarity">
    <text evidence="2">Belongs to the methyltransferase superfamily. RRP8 family.</text>
</comment>
<keyword evidence="2" id="KW-0698">rRNA processing</keyword>
<organism evidence="3">
    <name type="scientific">Homalodisca liturata</name>
    <dbReference type="NCBI Taxonomy" id="320908"/>
    <lineage>
        <taxon>Eukaryota</taxon>
        <taxon>Metazoa</taxon>
        <taxon>Ecdysozoa</taxon>
        <taxon>Arthropoda</taxon>
        <taxon>Hexapoda</taxon>
        <taxon>Insecta</taxon>
        <taxon>Pterygota</taxon>
        <taxon>Neoptera</taxon>
        <taxon>Paraneoptera</taxon>
        <taxon>Hemiptera</taxon>
        <taxon>Auchenorrhyncha</taxon>
        <taxon>Membracoidea</taxon>
        <taxon>Cicadellidae</taxon>
        <taxon>Cicadellinae</taxon>
        <taxon>Proconiini</taxon>
        <taxon>Homalodisca</taxon>
    </lineage>
</organism>
<keyword evidence="2" id="KW-0489">Methyltransferase</keyword>
<protein>
    <recommendedName>
        <fullName evidence="1 2">Ribosomal RNA-processing protein 8</fullName>
        <ecNumber evidence="2">2.1.1.-</ecNumber>
    </recommendedName>
</protein>
<dbReference type="SUPFAM" id="SSF53335">
    <property type="entry name" value="S-adenosyl-L-methionine-dependent methyltransferases"/>
    <property type="match status" value="1"/>
</dbReference>
<gene>
    <name evidence="3" type="ORF">g.55652</name>
</gene>
<keyword evidence="2" id="KW-0949">S-adenosyl-L-methionine</keyword>
<dbReference type="Gene3D" id="3.40.50.150">
    <property type="entry name" value="Vaccinia Virus protein VP39"/>
    <property type="match status" value="1"/>
</dbReference>
<dbReference type="GO" id="GO:0005730">
    <property type="term" value="C:nucleolus"/>
    <property type="evidence" value="ECO:0007669"/>
    <property type="project" value="UniProtKB-SubCell"/>
</dbReference>
<dbReference type="Pfam" id="PF05148">
    <property type="entry name" value="Methyltransf_8"/>
    <property type="match status" value="1"/>
</dbReference>
<feature type="non-terminal residue" evidence="3">
    <location>
        <position position="105"/>
    </location>
</feature>
<dbReference type="PANTHER" id="PTHR12787">
    <property type="entry name" value="RIBOSOMAL RNA-PROCESSING PROTEIN 8"/>
    <property type="match status" value="1"/>
</dbReference>
<comment type="subcellular location">
    <subcellularLocation>
        <location evidence="2">Nucleus</location>
        <location evidence="2">Nucleolus</location>
    </subcellularLocation>
</comment>
<reference evidence="3" key="1">
    <citation type="submission" date="2015-11" db="EMBL/GenBank/DDBJ databases">
        <title>De novo transcriptome assembly of four potential Pierce s Disease insect vectors from Arizona vineyards.</title>
        <authorList>
            <person name="Tassone E.E."/>
        </authorList>
    </citation>
    <scope>NUCLEOTIDE SEQUENCE</scope>
</reference>
<keyword evidence="2" id="KW-0539">Nucleus</keyword>
<dbReference type="AlphaFoldDB" id="A0A1B6JVF1"/>
<evidence type="ECO:0000256" key="1">
    <source>
        <dbReference type="ARBA" id="ARBA00020203"/>
    </source>
</evidence>
<dbReference type="PANTHER" id="PTHR12787:SF0">
    <property type="entry name" value="RIBOSOMAL RNA-PROCESSING PROTEIN 8"/>
    <property type="match status" value="1"/>
</dbReference>
<feature type="non-terminal residue" evidence="3">
    <location>
        <position position="1"/>
    </location>
</feature>
<evidence type="ECO:0000256" key="2">
    <source>
        <dbReference type="RuleBase" id="RU365074"/>
    </source>
</evidence>
<dbReference type="GO" id="GO:0042273">
    <property type="term" value="P:ribosomal large subunit biogenesis"/>
    <property type="evidence" value="ECO:0007669"/>
    <property type="project" value="TreeGrafter"/>
</dbReference>
<accession>A0A1B6JVF1</accession>
<comment type="function">
    <text evidence="2">Probable methyltransferase required to silence rDNA.</text>
</comment>
<sequence>LGCGGAEMASVFPNVLSYDKYPLDDRVIRADLESIPADDKAFDAAVNCLSLMVTYAGRAAKEVNRILKIGGAWYIAEVQSRMGSTRAFISGVEKFGFKLKEVDST</sequence>
<proteinExistence type="inferred from homology"/>
<evidence type="ECO:0000313" key="3">
    <source>
        <dbReference type="EMBL" id="JAT03167.1"/>
    </source>
</evidence>